<dbReference type="Pfam" id="PF06470">
    <property type="entry name" value="SMC_hinge"/>
    <property type="match status" value="1"/>
</dbReference>
<evidence type="ECO:0000259" key="3">
    <source>
        <dbReference type="SMART" id="SM00968"/>
    </source>
</evidence>
<accession>A0AAV6T3R5</accession>
<dbReference type="Pfam" id="PF26201">
    <property type="entry name" value="Ig_SMCHD1_7th"/>
    <property type="match status" value="1"/>
</dbReference>
<dbReference type="Pfam" id="PF26194">
    <property type="entry name" value="Ig_SMCHD1_1st"/>
    <property type="match status" value="1"/>
</dbReference>
<feature type="region of interest" description="Disordered" evidence="2">
    <location>
        <begin position="1924"/>
        <end position="1987"/>
    </location>
</feature>
<dbReference type="Pfam" id="PF26199">
    <property type="entry name" value="Ig_SMCHD1_8th"/>
    <property type="match status" value="1"/>
</dbReference>
<sequence>MSKAGVQRLLSRRMIHVCDCRSNSVSQKKNLETSGLDYNDFLRCLRKIFSIHQHEILVLATTDRTVLDFDKFAELQDGETLYLLHNENQPLPVAVEEHIKFTPHFETLIQSGIHEYYASEGKKPLPYALAELIDNALSATAKNTGMRSIEIRMLFDESLGKPAVVVLDNGRGMTSKQLKNWAVYRLSKFTRAKSTLANQQEEYLRPDPVPRSLNSDISYFGVGGKQAVFYIGDSVRMISKPAGSPDVHELVLSKEEFERKEKNKEDVYGGIIKNREPGDSSHVVNSNDRSIHTVIAEERGKESFTAVVITGIPPEHLIYLKDSFQQWTRDLAHTYHYYIHGASGNDMNSSHTNLDNLPKIDIQVNMQEKPPKFPRAINLREIDNDMQTLYINAAAATFEFKATTPDGGRVEGLIRYHPFLYDRETYPKDPDTVPGPQKEEDDENEVEVRCQTRVKRQIFECFWNGRLIPYTTVSEFDWCSWTKRSKVPEECYGRFSGVLFANDKFQVSTNKLTFIDLEQKVKSADTILTRVLNGQEQRNVDRQFLDWLLYCHEKLDKQVKFLDFSGIITRNDVPTKKMQHPWAKFTAIELDGRTYERGKLVKSQKTQPIIHGTIIQFLLYGDHDKDVFATGGQVEISLEPKALYNRTKIMPISKIDRTATDEGIKKNIENDLNKLPELLQVDWPDGNPWPQNGVRPAGTPLGALTVKILNKKGDSMSRMPAVDQKTVIKLSVKLTLVQHVGDENDEEIVSLAAQHSAKWGFGFRKIEKLTNPGKYTLCLTTIINETSDTMFGGRKLPSYKLRFNITEGSAEAFVMDGVSSTLRVGVPFDIPLQLKDAYGNSAVPPSGLKPLLACSDLALSYETVDSCGKKLIIRGVKAKGKVLNYQQSQTYDLKVTLPGLKKDTQTTKISLLPGNPHTLHVKGEGKSFILENGNPARFDVEIHDEAGNITAHSKQTVRCKVDGLPPAAIDCSRTGAGQLVTKPIELKFTTGEPQMLRVVFEILNSKTVAKISVQLKVMPSKRVVLIKLWSSQGDENLELKDKERIEWLAGGSLEKLVYKLYDEAGRQVLLTDEIASKIKVNWTRHVNLKDVAQGKLPVVQVSKQVQDEQFCLVSYQEESVSVSFTIVPHPDDPASLKTTELQNPVKLGETVSENLNLELVDQYKNPTKTLTSACVNHMTVEAEGLDKFDVTFKWQESSRSIQVAGIRFQTGTPGIREMRFKYLSYMANVIIKVTAGDPSHLKLVSGPKEPLQVVNDHSIPTPFVVQLFDKWGNTSSDKRVVVELRSSLPALKVTTPVTSQPVNSQGKVFFTVDSVSGPKGSYQLDFRGSFNNKPIPGPSVDLTVLPDPNKPVKLLVEYDTTAKIRAGGTFPVFLVTVMSDEGIPMTTFKPAAVSMFLWEGEPSERHNATELKCSVPMKNDRRNCFHFRDKVIPTRTGKCTIQFSLHVGQTENLHSDQIPINVMANQPVRLGPTVQPPAPVVSCSTDVASRTLVNNLILRIMDSYENPAGQDLQGRVVVSIASDDSSKRTPLFDGKLNRYHMNMVQGEVHIRRLSIMENSPGENGSQYTLLFNPEVPAIPTPLAPFKLTFHFYVDAVNQQKMSGLLKKKEELSLSVERLKEVFDDYKELLKMLRDKYLAAVNKAVVIRDQLMQKHVEMPESPSIAAIDTLLMEKTNESEALLQGQNRVCSVQDSFSGQQDVLGKIGHLAHVQDDAAARVISWHIRGDMDCVVTRTLAAAERIHKDTGGRQQVMALESMFRPQVSRTLPHIRNGRMLFNSVGNPVHAREHLIFLQDKESCDIVFKNILRDTILIDDLHSGNNYRRSVVQTGIQCPTILTRQGDRISSMGKFGGLQNKAPSTNSFPVFGAPHPPQYYILQEQKGAVSHNQVVWIHFAPPSCATVSLCYFLSLIELLRQYRGAVEKSEAAENDHNNHLENMNSPDTKKKEEDMVKMKKQLAEIERQLDSTPGRPLKRGAGEAHGIDKKRAK</sequence>
<dbReference type="InterPro" id="IPR058617">
    <property type="entry name" value="Ig_SMCHD1_7th"/>
</dbReference>
<dbReference type="SMART" id="SM00968">
    <property type="entry name" value="SMC_hinge"/>
    <property type="match status" value="1"/>
</dbReference>
<dbReference type="InterPro" id="IPR055109">
    <property type="entry name" value="SMCHD1_S5"/>
</dbReference>
<gene>
    <name evidence="4" type="ORF">JOB18_004632</name>
</gene>
<feature type="compositionally biased region" description="Basic and acidic residues" evidence="2">
    <location>
        <begin position="1941"/>
        <end position="1963"/>
    </location>
</feature>
<evidence type="ECO:0000256" key="1">
    <source>
        <dbReference type="SAM" id="Coils"/>
    </source>
</evidence>
<feature type="coiled-coil region" evidence="1">
    <location>
        <begin position="1601"/>
        <end position="1635"/>
    </location>
</feature>
<dbReference type="Pfam" id="PF26195">
    <property type="entry name" value="Ig_SMCHD1_2nd"/>
    <property type="match status" value="1"/>
</dbReference>
<dbReference type="InterPro" id="IPR058614">
    <property type="entry name" value="Ig_SMCHD1_5th"/>
</dbReference>
<protein>
    <submittedName>
        <fullName evidence="4">Structural maintenance of chromosomes flexible hinge domain-containing protein 1</fullName>
    </submittedName>
</protein>
<dbReference type="Pfam" id="PF13589">
    <property type="entry name" value="HATPase_c_3"/>
    <property type="match status" value="1"/>
</dbReference>
<dbReference type="Pfam" id="PF26198">
    <property type="entry name" value="Ig_SMCHD1_6th"/>
    <property type="match status" value="1"/>
</dbReference>
<evidence type="ECO:0000313" key="4">
    <source>
        <dbReference type="EMBL" id="KAG7523925.1"/>
    </source>
</evidence>
<proteinExistence type="predicted"/>
<dbReference type="InterPro" id="IPR058612">
    <property type="entry name" value="Ig_SMCHD1_2nd"/>
</dbReference>
<dbReference type="Pfam" id="PF26196">
    <property type="entry name" value="Ig_SMCHD1_4th"/>
    <property type="match status" value="1"/>
</dbReference>
<evidence type="ECO:0000313" key="5">
    <source>
        <dbReference type="Proteomes" id="UP000693946"/>
    </source>
</evidence>
<keyword evidence="5" id="KW-1185">Reference proteome</keyword>
<dbReference type="PANTHER" id="PTHR22640:SF2">
    <property type="entry name" value="STRUCTURAL MAINTENANCE OF CHROMOSOMES FLEXIBLE HINGE DOMAIN-CONTAINING PROTEIN 1"/>
    <property type="match status" value="1"/>
</dbReference>
<dbReference type="InterPro" id="IPR038892">
    <property type="entry name" value="SMCHD1"/>
</dbReference>
<dbReference type="Proteomes" id="UP000693946">
    <property type="component" value="Linkage Group LG1"/>
</dbReference>
<dbReference type="InterPro" id="IPR058616">
    <property type="entry name" value="Ig_SMCHD1_8th"/>
</dbReference>
<dbReference type="InterPro" id="IPR010935">
    <property type="entry name" value="SMC_hinge"/>
</dbReference>
<evidence type="ECO:0000256" key="2">
    <source>
        <dbReference type="SAM" id="MobiDB-lite"/>
    </source>
</evidence>
<dbReference type="InterPro" id="IPR058613">
    <property type="entry name" value="Ig_SMCHD1_4th"/>
</dbReference>
<dbReference type="GO" id="GO:0005694">
    <property type="term" value="C:chromosome"/>
    <property type="evidence" value="ECO:0007669"/>
    <property type="project" value="InterPro"/>
</dbReference>
<name>A0AAV6T3R5_SOLSE</name>
<feature type="compositionally biased region" description="Basic and acidic residues" evidence="2">
    <location>
        <begin position="1974"/>
        <end position="1987"/>
    </location>
</feature>
<feature type="domain" description="SMC hinge" evidence="3">
    <location>
        <begin position="1698"/>
        <end position="1822"/>
    </location>
</feature>
<dbReference type="InterPro" id="IPR058615">
    <property type="entry name" value="Ig_SMCHD1_6th"/>
</dbReference>
<dbReference type="GO" id="GO:0005524">
    <property type="term" value="F:ATP binding"/>
    <property type="evidence" value="ECO:0007669"/>
    <property type="project" value="InterPro"/>
</dbReference>
<dbReference type="InterPro" id="IPR058611">
    <property type="entry name" value="Ig_SMCHD1_1st"/>
</dbReference>
<keyword evidence="1" id="KW-0175">Coiled coil</keyword>
<reference evidence="4 5" key="1">
    <citation type="journal article" date="2021" name="Sci. Rep.">
        <title>Chromosome anchoring in Senegalese sole (Solea senegalensis) reveals sex-associated markers and genome rearrangements in flatfish.</title>
        <authorList>
            <person name="Guerrero-Cozar I."/>
            <person name="Gomez-Garrido J."/>
            <person name="Berbel C."/>
            <person name="Martinez-Blanch J.F."/>
            <person name="Alioto T."/>
            <person name="Claros M.G."/>
            <person name="Gagnaire P.A."/>
            <person name="Manchado M."/>
        </authorList>
    </citation>
    <scope>NUCLEOTIDE SEQUENCE [LARGE SCALE GENOMIC DNA]</scope>
    <source>
        <strain evidence="4">Sse05_10M</strain>
    </source>
</reference>
<dbReference type="GO" id="GO:0051276">
    <property type="term" value="P:chromosome organization"/>
    <property type="evidence" value="ECO:0007669"/>
    <property type="project" value="InterPro"/>
</dbReference>
<dbReference type="Pfam" id="PF26197">
    <property type="entry name" value="Ig_SMCHD1_5th"/>
    <property type="match status" value="1"/>
</dbReference>
<dbReference type="Pfam" id="PF22899">
    <property type="entry name" value="SMCHD1_S5"/>
    <property type="match status" value="1"/>
</dbReference>
<feature type="compositionally biased region" description="Basic and acidic residues" evidence="2">
    <location>
        <begin position="1924"/>
        <end position="1933"/>
    </location>
</feature>
<dbReference type="EMBL" id="JAGKHQ010000001">
    <property type="protein sequence ID" value="KAG7523925.1"/>
    <property type="molecule type" value="Genomic_DNA"/>
</dbReference>
<comment type="caution">
    <text evidence="4">The sequence shown here is derived from an EMBL/GenBank/DDBJ whole genome shotgun (WGS) entry which is preliminary data.</text>
</comment>
<organism evidence="4 5">
    <name type="scientific">Solea senegalensis</name>
    <name type="common">Senegalese sole</name>
    <dbReference type="NCBI Taxonomy" id="28829"/>
    <lineage>
        <taxon>Eukaryota</taxon>
        <taxon>Metazoa</taxon>
        <taxon>Chordata</taxon>
        <taxon>Craniata</taxon>
        <taxon>Vertebrata</taxon>
        <taxon>Euteleostomi</taxon>
        <taxon>Actinopterygii</taxon>
        <taxon>Neopterygii</taxon>
        <taxon>Teleostei</taxon>
        <taxon>Neoteleostei</taxon>
        <taxon>Acanthomorphata</taxon>
        <taxon>Carangaria</taxon>
        <taxon>Pleuronectiformes</taxon>
        <taxon>Pleuronectoidei</taxon>
        <taxon>Soleidae</taxon>
        <taxon>Solea</taxon>
    </lineage>
</organism>
<dbReference type="PANTHER" id="PTHR22640">
    <property type="entry name" value="STRUCTURAL MAINTENANCE OF CHROMOSOMES FLEXIBLE HINGE DOMAIN-CONTAINING PROTEIN 1"/>
    <property type="match status" value="1"/>
</dbReference>
<dbReference type="GO" id="GO:0006302">
    <property type="term" value="P:double-strand break repair"/>
    <property type="evidence" value="ECO:0007669"/>
    <property type="project" value="InterPro"/>
</dbReference>